<evidence type="ECO:0000313" key="3">
    <source>
        <dbReference type="Proteomes" id="UP001201980"/>
    </source>
</evidence>
<keyword evidence="3" id="KW-1185">Reference proteome</keyword>
<reference evidence="2" key="1">
    <citation type="submission" date="2022-07" db="EMBL/GenBank/DDBJ databases">
        <title>Draft genome sequence of Zalerion maritima ATCC 34329, a (micro)plastics degrading marine fungus.</title>
        <authorList>
            <person name="Paco A."/>
            <person name="Goncalves M.F.M."/>
            <person name="Rocha-Santos T.A.P."/>
            <person name="Alves A."/>
        </authorList>
    </citation>
    <scope>NUCLEOTIDE SEQUENCE</scope>
    <source>
        <strain evidence="2">ATCC 34329</strain>
    </source>
</reference>
<organism evidence="2 3">
    <name type="scientific">Zalerion maritima</name>
    <dbReference type="NCBI Taxonomy" id="339359"/>
    <lineage>
        <taxon>Eukaryota</taxon>
        <taxon>Fungi</taxon>
        <taxon>Dikarya</taxon>
        <taxon>Ascomycota</taxon>
        <taxon>Pezizomycotina</taxon>
        <taxon>Sordariomycetes</taxon>
        <taxon>Lulworthiomycetidae</taxon>
        <taxon>Lulworthiales</taxon>
        <taxon>Lulworthiaceae</taxon>
        <taxon>Zalerion</taxon>
    </lineage>
</organism>
<dbReference type="AlphaFoldDB" id="A0AAD5RPZ5"/>
<accession>A0AAD5RPZ5</accession>
<gene>
    <name evidence="2" type="ORF">MKZ38_002207</name>
</gene>
<evidence type="ECO:0000256" key="1">
    <source>
        <dbReference type="SAM" id="MobiDB-lite"/>
    </source>
</evidence>
<dbReference type="EMBL" id="JAKWBI020000164">
    <property type="protein sequence ID" value="KAJ2900972.1"/>
    <property type="molecule type" value="Genomic_DNA"/>
</dbReference>
<feature type="region of interest" description="Disordered" evidence="1">
    <location>
        <begin position="1"/>
        <end position="34"/>
    </location>
</feature>
<comment type="caution">
    <text evidence="2">The sequence shown here is derived from an EMBL/GenBank/DDBJ whole genome shotgun (WGS) entry which is preliminary data.</text>
</comment>
<dbReference type="Proteomes" id="UP001201980">
    <property type="component" value="Unassembled WGS sequence"/>
</dbReference>
<protein>
    <submittedName>
        <fullName evidence="2">Uncharacterized protein</fullName>
    </submittedName>
</protein>
<name>A0AAD5RPZ5_9PEZI</name>
<proteinExistence type="predicted"/>
<sequence>METVVDTRLKQLREESWSQHHNSDGGTPLSKGLKQKCPEELMALTVQVPPVEPLTPFRQGYPRELQTEKPLARETAFTIEGHVLERKLKSPPKEHLGVVASN</sequence>
<evidence type="ECO:0000313" key="2">
    <source>
        <dbReference type="EMBL" id="KAJ2900972.1"/>
    </source>
</evidence>
<feature type="compositionally biased region" description="Basic and acidic residues" evidence="1">
    <location>
        <begin position="1"/>
        <end position="23"/>
    </location>
</feature>